<dbReference type="GO" id="GO:0035556">
    <property type="term" value="P:intracellular signal transduction"/>
    <property type="evidence" value="ECO:0007669"/>
    <property type="project" value="InterPro"/>
</dbReference>
<dbReference type="InterPro" id="IPR001054">
    <property type="entry name" value="A/G_cyclase"/>
</dbReference>
<dbReference type="InterPro" id="IPR050697">
    <property type="entry name" value="Adenylyl/Guanylyl_Cyclase_3/4"/>
</dbReference>
<dbReference type="Pfam" id="PF25493">
    <property type="entry name" value="Peripla_BP_A-cyclase"/>
    <property type="match status" value="4"/>
</dbReference>
<feature type="transmembrane region" description="Helical" evidence="20">
    <location>
        <begin position="898"/>
        <end position="921"/>
    </location>
</feature>
<keyword evidence="7 20" id="KW-0812">Transmembrane</keyword>
<evidence type="ECO:0000256" key="10">
    <source>
        <dbReference type="ARBA" id="ARBA00022840"/>
    </source>
</evidence>
<evidence type="ECO:0000256" key="8">
    <source>
        <dbReference type="ARBA" id="ARBA00022723"/>
    </source>
</evidence>
<keyword evidence="9" id="KW-0547">Nucleotide-binding</keyword>
<dbReference type="PANTHER" id="PTHR43081:SF1">
    <property type="entry name" value="ADENYLATE CYCLASE, TERMINAL-DIFFERENTIATION SPECIFIC"/>
    <property type="match status" value="1"/>
</dbReference>
<evidence type="ECO:0000256" key="1">
    <source>
        <dbReference type="ARBA" id="ARBA00001593"/>
    </source>
</evidence>
<keyword evidence="12 20" id="KW-1133">Transmembrane helix</keyword>
<keyword evidence="11" id="KW-0460">Magnesium</keyword>
<dbReference type="SUPFAM" id="SSF55073">
    <property type="entry name" value="Nucleotide cyclase"/>
    <property type="match status" value="4"/>
</dbReference>
<evidence type="ECO:0000256" key="14">
    <source>
        <dbReference type="ARBA" id="ARBA00023136"/>
    </source>
</evidence>
<dbReference type="Pfam" id="PF25495">
    <property type="entry name" value="Peripla_BP_A-cyclase_1"/>
    <property type="match status" value="4"/>
</dbReference>
<dbReference type="Gene3D" id="3.40.50.2300">
    <property type="match status" value="4"/>
</dbReference>
<keyword evidence="10" id="KW-0067">ATP-binding</keyword>
<dbReference type="InterPro" id="IPR057399">
    <property type="entry name" value="GRESAG4.1/3_peripasmic_1"/>
</dbReference>
<dbReference type="GO" id="GO:0006171">
    <property type="term" value="P:cAMP biosynthetic process"/>
    <property type="evidence" value="ECO:0007669"/>
    <property type="project" value="UniProtKB-KW"/>
</dbReference>
<dbReference type="SMART" id="SM00044">
    <property type="entry name" value="CYCc"/>
    <property type="match status" value="4"/>
</dbReference>
<comment type="catalytic activity">
    <reaction evidence="1">
        <text>ATP = 3',5'-cyclic AMP + diphosphate</text>
        <dbReference type="Rhea" id="RHEA:15389"/>
        <dbReference type="ChEBI" id="CHEBI:30616"/>
        <dbReference type="ChEBI" id="CHEBI:33019"/>
        <dbReference type="ChEBI" id="CHEBI:58165"/>
        <dbReference type="EC" id="4.6.1.1"/>
    </reaction>
</comment>
<evidence type="ECO:0000256" key="17">
    <source>
        <dbReference type="ARBA" id="ARBA00023239"/>
    </source>
</evidence>
<reference evidence="23" key="1">
    <citation type="submission" date="2019-02" db="EMBL/GenBank/DDBJ databases">
        <title>FDA dAtabase for Regulatory Grade micrObial Sequences (FDA-ARGOS): Supporting development and validation of Infectious Disease Dx tests.</title>
        <authorList>
            <person name="Duncan R."/>
            <person name="Fisher C."/>
            <person name="Tallon L."/>
            <person name="Sadzewicz L."/>
            <person name="Sengamalay N."/>
            <person name="Ott S."/>
            <person name="Godinez A."/>
            <person name="Nagaraj S."/>
            <person name="Vavikolanu K."/>
            <person name="Nadendla S."/>
            <person name="Aluvathingal J."/>
            <person name="Sichtig H."/>
        </authorList>
    </citation>
    <scope>NUCLEOTIDE SEQUENCE [LARGE SCALE GENOMIC DNA]</scope>
    <source>
        <strain evidence="23">FDAARGOS_361</strain>
    </source>
</reference>
<dbReference type="VEuPathDB" id="TriTrypDB:LdCL_170007300"/>
<feature type="transmembrane region" description="Helical" evidence="20">
    <location>
        <begin position="4015"/>
        <end position="4037"/>
    </location>
</feature>
<dbReference type="VEuPathDB" id="TriTrypDB:LdCL_170007400"/>
<dbReference type="GO" id="GO:0046872">
    <property type="term" value="F:metal ion binding"/>
    <property type="evidence" value="ECO:0007669"/>
    <property type="project" value="UniProtKB-KW"/>
</dbReference>
<dbReference type="InterPro" id="IPR057398">
    <property type="entry name" value="GRESAG4.1/3_peripasmic_2"/>
</dbReference>
<dbReference type="Gene3D" id="3.30.70.1230">
    <property type="entry name" value="Nucleotide cyclase"/>
    <property type="match status" value="8"/>
</dbReference>
<evidence type="ECO:0000256" key="2">
    <source>
        <dbReference type="ARBA" id="ARBA00001946"/>
    </source>
</evidence>
<evidence type="ECO:0000256" key="5">
    <source>
        <dbReference type="ARBA" id="ARBA00005381"/>
    </source>
</evidence>
<evidence type="ECO:0000256" key="19">
    <source>
        <dbReference type="ARBA" id="ARBA00032637"/>
    </source>
</evidence>
<dbReference type="PROSITE" id="PS50125">
    <property type="entry name" value="GUANYLATE_CYCLASE_2"/>
    <property type="match status" value="4"/>
</dbReference>
<comment type="subcellular location">
    <subcellularLocation>
        <location evidence="4">Membrane</location>
        <topology evidence="4">Multi-pass membrane protein</topology>
    </subcellularLocation>
</comment>
<gene>
    <name evidence="22" type="ORF">CGC21_3770</name>
</gene>
<keyword evidence="14 20" id="KW-0472">Membrane</keyword>
<sequence>MYADATHPRRACWCGAGGVSGCVRQRHAYRCSRLLAGVLLIVGALTLAVSTVPAAWAAGALASSDEPVYLLNAMYSLSDYNAKHAKALWLGIDSALHAVGYTAARGRPIKIIEPDPKDDLSDIVAVVLKALKDYPTLLGVIGPYSDTRLGAVPSSPEIQNSGLMFLGPFTGSSVMRVWNENLYFMRAEPRLEIMAMVKHIANTFRARRTAFMYLTGEQYGSFEHKSLVELMTSLSLDPPAVYSASYSTSTAVNMTAFDAMADTRPQVIIIWGIPAGQVEELLKVVLTDPRTSSAYIMSSFALQQMTFQAYYDLAMAGKLTPVDGQIISSATSFPLTEPASVHLRVFRAQMGEYMVKTGRVDASLWADEAKAVRQYGPWEHEASSSDSAAYVNNFFNEHPCVTQLMIAGWISGSLIAQTLAEENRIANRTAYRQYMFSQQRYIVGEDFVLGDYGGPCNGVAEFLGAVCYCNQGGHSAVLSRLDRAVWTVITESGVSFTQKNCYSDGTTLPRSLNFLTLIFAEHPLLAQVGLTFKTSISTLVAYLQYNASPVNGATLNVTDTTPQALHDAVTTNYTTDVVVGVTVKGMNVDGYLVPSPIHPRPHLVELLRNYVYLMPTLEQQMFVLYAKLSAVRGVTLIDSAVHMILHGYASDEVANITAVLRKSAATFNYDNPTVTAVPSTKTVGSALVRGQINFVLAVTAADVADIVDFLVEEKTSIVVIVFDDLVIQYPTLVTALKSKPASVQARVITFTNLPLWSDTSESAHAASKLLTVFHDALPDPSQHTPGFLSAVLTGSFCASMRRLADSVHSTSLTDMVYREGSVITFAEPFGRFQWGCTTTPTDRFCVYHNYGAQGIVMLSVQRMLDPTVPQLSSPMTPTMEYRPRQRRHALTPAQRGGAIAGIALLTVILLAVAGLALYCCMDNRNNDAAPKDGDEPVTLLFTDIESSTALWAALPQLMSDAIAAHHRVIRQLVKKYGCYEVKTIGDSFMIACRSAHSAVSLACEIQTKLLKHDWGTEALDRAYREFELARVTRGYDYYGDTSNMAARTEAVANGGQVVATEAAWWALSNDERAGIAHTAMGPQGLRGVPFAVEMFQLNAVPGRRHAALRTEIEAILPDDTATDTASSAAGALLSSVGTINGPAAGIAFVLASCFAPYPVAQRVRELQPLLSKWGVGAPPRSRLVSEEDYCQGLMNRLAIRIATVSQARCPVGNNGAAVDLDVQHAGTAEVMNPLLGEGSCISDGARARHSGLTASLSDLRSVMCAARIEESPAATSGLRGDDLVRIVARLLTPLAHCSGNVSSPQPQRLAAALPLPSANYYRGSSHHTMYADATHPRRACWCGAGGVSGCVRQRHAYRCSRLLAGVLLIVGALTLAVSTVPAAWAAGALASSDEPVYLLNAMYSLSDYNAKHAKALWLGIDSALHAVGYTAARGRPIKIIEPDPKDDLSDIVAVVLKALKDYPTLLGVIGPYSDTRLGAVPSSPEIQNSGLMFLGPFTGSSVMRVWNENLYFMRAEPRLEIMAMVKHIANTFRARRTAFMYLTGEQYGSFEHKSLVELMTSLSLDPPAVYSASYSTSTAVNMTAFDAMADTRPQVIIIWGIPAGQVEELLKVVLTDPRTSSAYIMSSFALQQMTFQVYYDLAMAGKLTPVDGQIISSATSFPLTEPASVHLRVFRAQMGEYMVKTGRVDASLWADEAKAVRQYGPWEHEASSSDSAAYVNNFFNEHPCVTQLMIAGWISGSLIAQTLAEENRIANRTAYRQYMFSQQRYIVGEDFVLGDYGGPCNGVAEFLGAVCYCNQGGHSAVLSRLDRAVWTVITESGVSFTQKNCYSDGTTLPRSLNFLTLIFAEHPLLAQVGLTFKTSISTLVAYLQYNASPVNGATLNVTDTTPQALHDAVTTNYTTDVVVGVTVKGMNVDGYLVPSPIHPRPHLVELLRNYVYLMPTLEQQMFVLYAKLSAVRGVTLIDSAVHMILHGYASDEVANITAVLRKSAATFNYDNPTVTAVPSTKTVGSALVRGQINFVLAVTAADVADIVDFLVEEKTSIVVIVFDDLVIQYPTLVTALKSKPASVQARVITFTNLPLWSDTSESAHAASKLLTVFHDALPDPSQHTPGFLSAVLTGSFCASMRRLADSVHSTSLTDMVYREGSVITFAEPFGRFQWGCTTTPTDRFCVYHNYGAQGIVMLSVQRMLDPTVPQLSSPMTPTMEYRPRQRRHALTPAQRGGAIAGIALLTVILLAVAGLALYCCMDNRNNDAAPKDGDEPVTLLFTDIESSTALWAALPQLMSDAIAAHHRVIRQLVKKYGCYEVKTIGDSFMIACRSAHSAVSLACEIQTKLLKHDWGTEALDRAYREFELARVTRGYDYYGDTSNMAARTEAVANGGQVVATEAAWWALSNDERAGIAHTAMGPQGLRGVPFAVEMFQLNAVPGRRHAALRTEIEAILPDDTATDTASSAAGALLSSVGTINGPAAGIAFVLASCFAPYPVAQRVRELQPLLSKWGVGAPPRSRLVSEEDYCQGLMNRLAIRIATVSQARCPVGNNGAAVDLDVQHAGTAEVMNPLLGEGSCISDGARARHSGLTASLSDLRSVMCAARIEESPAATSGLRGDDLVRIVARLLTPLAHCSGNVSSPQPQRLAAALPLPSANYYRGSSHHTMYADATHPRRACWCGAGGVSGCVRQRHAYRCSRLLAGVLLIVGALTLAVSTVPAAWAAGALASSDEPVYLLNAMYSLSDYNAKHAKALWLGIDSALHAVGYTAARGRPIKIIEPDPKDDLSDIVAVVLKALKDYPTLLGVIGPYSDTRLGAVPSSPEIQNSGLMFLGPFTGSSVMRVWNENLYFMRAEPRLEIMAMVKHIANTFRARRTAFMYLTGEQYGSFEHKSLVELMTSLSLDPPAVYSASYSTSTAVNMTAFDAMADTRPQVIIIWGIPAGQVEELLKVVLTDPRTSSAYIMSSFALQQMTFQVYYDLAMAGKLTPVDGQIISSATSFPLTEPASVHLRVFRAQMGEYMVKTGRVDASLWADEAKAVRQYGPWEHEASSSDSAAYVNNFFNEHPCVTQLMIAGWISGSLIAQTLAEENRIANRTAYRQYMFSQQRYIVGEDFVLGDYGGPCNGVAEFLGAVCYCNQGGHSAVLSRLDRAVWTVITESGVSFTQKNCYSDGTTLPRSLNFLTLIFAEHPLLAQVGLTFKTSISTLVAYLQYNASPVNGATLNVTDTTPQALHDAVTTNYTTDVVVGVTVKGMNVDGYLVPSPIHPRPHLVELLRNYVYLMPTLEQQMFVLYAKLSAVRGVTLIDSAVHMILHGYASDEVANITAVLRKSAATFNYDNPTVTAVPSTKTVGSALVRGQINFVLAVTAADVADIVDFLVEEKTSIVVIVFDDLVIQYPTLVTALKSKPASVQARVITFTNLPLWSDTSESAHAASKLLTVFHDALPDPSQHTPGFLSAVLTGSFCASMRRLADSVHSTSLTDMVYREGSVITFAEPFGRFQWGCTTTPTDRFCVYHNYGAQGIVMLSVQRMLDPTVPQLSSPMTPTMEYRPRQRRHALTPAQRGGAIAGIALLTVILLAVAGLALYCCMDNRNNDAAPKDGDEPVTLLFTDIESSTALWAALPQLMSDAIAAHHRVIRQLVKKYGCYEVKTIGDSFMIACRSAHSAVSLACEIQTKLLKHDWGTEALDRAYREFELARGYDYYGDTSNMAARTEAVANGGQVVATEAAWWALSNDERAGIAHTAMGPRGLRGVPFAVEMFQLNAVPGRRHAALRTEIEAILPDDTATDTASSAAGALLSSVGTINGPAAGIAFVLASCFAPYPVAQRVRELQPLLSKWGVGAPPRSRLVSEEDYCQGLMNRLAIRIATVSQARCPVGNNGAAVDLDVQHAGTAEVMNPLLGEGSCISDGARARHSGLTASLSDLRSVMCAARIEESPAATSGLRGDDLVRIVARLLTPLAHCSGNVSSPQPQRLAAALPLPSANYYRGSSHHTMYADATHPRRACWCGAGGVSGCVRQRHAYRCSRLLAGVLLIVGALTLAVSTVPAAWAAGALASSDEPVYLLNAMYSLSDYNAKHAKALWLGIDSALHAVGYTAARGRPIKIIEPDPKDDLSDIVAVVLKALKDYPTLLGVIGPYSDTRLGAVPSSPEIQNSGLMFLGPFTGSSVMRVWNENLYFMRAEPRLEIMAMVKHIANTFRARRTAFMYLTGEQYGSFEHKSLVELMTSLSLDPPAVYSASYSTSTAVNMTAFDAMADTRPQVIIIWGIPAGQVEELLKVVLTDPRTSSAYIMSSFALQQMTFQVYYDLAMAGKLTPVDGQIISSATSFPLTEPASVHLRVFRAQMGEYMVKTGRVDASLWADEAKAVRQYGPWEHEASSSDSAAYVNNFFNEHPCVTQLMIAGWISGSLIAQTLAEVRSIANRTAYRQYVFSQQRYIIGEDFVLGDYGGPCNGVAEFLGAVCYCNQGGHSAVLSRLDRAVWTVITESGVSFTQKNCYSDETTLPRPLNFLTLSFTDYPALSRVAYNFQDAIQAFVKYSNFVEREVTFGTINVTEDTAQSLLAGSLEDETVDMVSSTLVRGVDVDGYLVLSPIHPRPHLVELLKNYVYLMPTLEQQMFVLYAKLSAVRGVTLIDSAVHMILHGYASDEVANITAVLRKSAATFNYDNPTVTAVPSTKTVGSALVRGQINFVLAVTAADVADIVDFLVEEKTSIVVIVFDDLVIQYPTLVTALKSKPASVQARVITFTNLPLWSDTSESAHALNPILRIFHGAMQDPANYTPGLLSNVATAVFMLQVVSDTPGGNTSAFKKTIYSTGVISSRGLSFGRFQWGCTTTPTDRFCVYHNYGAQGIVMLSVQRMLDPTVPQLSSPMTPTMEYRPRQRRHALTPAQRGGAIAGIALLTVILLAVAGLALYCCMDNRNNDAAPKDGDEPVTLLFTDIESSTALWAALPQLMSDAIAAHHRVIRQLVKKYGCYEVKTIGDSFMIACRSAHSAVSLACEIQTKLLKHDWGTEALDRAYREFELARVTRGYDYYGDTSNMAARTEAVANGGQVVATEAAWWALSNDERAGIAHTAMGPQGLRGVPFAVEMFQLNAVPGRRHAALRTEIEAILPDDTATDTASSAAGALLSSVGTINGPAAGIAFVLASCFAPYPVAQRVRELQPLLSKWGVGAPPRSRLVSEEDYCQGLMNRLAIRIATVSQARQRMGSNETGVSGDLQNIISSGVLNPLLGEGSFISDGARARHSGLTAVPPSAEPSAMRESRVWRRSLPCGLFPSTTSLEKDQRSMSAVGWEDNVLPFTAQASRRLSEEHNSRSASISCEVVVVRMPMKLGRRRRPSLLEPLAEDVTEEA</sequence>
<feature type="transmembrane region" description="Helical" evidence="20">
    <location>
        <begin position="2226"/>
        <end position="2249"/>
    </location>
</feature>
<evidence type="ECO:0000256" key="18">
    <source>
        <dbReference type="ARBA" id="ARBA00032597"/>
    </source>
</evidence>
<accession>A0A504XV31</accession>
<dbReference type="PANTHER" id="PTHR43081">
    <property type="entry name" value="ADENYLATE CYCLASE, TERMINAL-DIFFERENTIATION SPECIFIC-RELATED"/>
    <property type="match status" value="1"/>
</dbReference>
<protein>
    <recommendedName>
        <fullName evidence="6">adenylate cyclase</fullName>
        <ecNumber evidence="6">4.6.1.1</ecNumber>
    </recommendedName>
    <alternativeName>
        <fullName evidence="18">ATP pyrophosphate-lyase</fullName>
    </alternativeName>
    <alternativeName>
        <fullName evidence="19">Adenylyl cyclase</fullName>
    </alternativeName>
</protein>
<evidence type="ECO:0000256" key="3">
    <source>
        <dbReference type="ARBA" id="ARBA00002708"/>
    </source>
</evidence>
<name>A0A504XV31_LEIDO</name>
<evidence type="ECO:0000256" key="13">
    <source>
        <dbReference type="ARBA" id="ARBA00022998"/>
    </source>
</evidence>
<keyword evidence="15" id="KW-0675">Receptor</keyword>
<evidence type="ECO:0000256" key="4">
    <source>
        <dbReference type="ARBA" id="ARBA00004141"/>
    </source>
</evidence>
<comment type="cofactor">
    <cofactor evidence="2">
        <name>Mg(2+)</name>
        <dbReference type="ChEBI" id="CHEBI:18420"/>
    </cofactor>
</comment>
<feature type="transmembrane region" description="Helical" evidence="20">
    <location>
        <begin position="34"/>
        <end position="56"/>
    </location>
</feature>
<feature type="transmembrane region" description="Helical" evidence="20">
    <location>
        <begin position="4879"/>
        <end position="4902"/>
    </location>
</feature>
<evidence type="ECO:0000256" key="20">
    <source>
        <dbReference type="SAM" id="Phobius"/>
    </source>
</evidence>
<evidence type="ECO:0000313" key="23">
    <source>
        <dbReference type="Proteomes" id="UP000318447"/>
    </source>
</evidence>
<dbReference type="EMBL" id="RHLC01000030">
    <property type="protein sequence ID" value="TPP51655.1"/>
    <property type="molecule type" value="Genomic_DNA"/>
</dbReference>
<dbReference type="GO" id="GO:0004016">
    <property type="term" value="F:adenylate cyclase activity"/>
    <property type="evidence" value="ECO:0007669"/>
    <property type="project" value="UniProtKB-EC"/>
</dbReference>
<evidence type="ECO:0000256" key="15">
    <source>
        <dbReference type="ARBA" id="ARBA00023170"/>
    </source>
</evidence>
<dbReference type="VEuPathDB" id="TriTrypDB:LdBPK_363330.1"/>
<dbReference type="CDD" id="cd07302">
    <property type="entry name" value="CHD"/>
    <property type="match status" value="4"/>
</dbReference>
<dbReference type="VEuPathDB" id="TriTrypDB:LDHU3_17.0400"/>
<feature type="domain" description="Guanylate cyclase" evidence="21">
    <location>
        <begin position="3594"/>
        <end position="3702"/>
    </location>
</feature>
<comment type="caution">
    <text evidence="22">The sequence shown here is derived from an EMBL/GenBank/DDBJ whole genome shotgun (WGS) entry which is preliminary data.</text>
</comment>
<dbReference type="SUPFAM" id="SSF53822">
    <property type="entry name" value="Periplasmic binding protein-like I"/>
    <property type="match status" value="4"/>
</dbReference>
<dbReference type="VEuPathDB" id="TriTrypDB:LDHU3_17.0390"/>
<keyword evidence="17" id="KW-0456">Lyase</keyword>
<evidence type="ECO:0000256" key="9">
    <source>
        <dbReference type="ARBA" id="ARBA00022741"/>
    </source>
</evidence>
<comment type="function">
    <text evidence="3">Could act as a receptor for an unknown ligand.</text>
</comment>
<evidence type="ECO:0000313" key="22">
    <source>
        <dbReference type="EMBL" id="TPP51655.1"/>
    </source>
</evidence>
<feature type="domain" description="Guanylate cyclase" evidence="21">
    <location>
        <begin position="2266"/>
        <end position="2377"/>
    </location>
</feature>
<dbReference type="EC" id="4.6.1.1" evidence="6"/>
<evidence type="ECO:0000256" key="7">
    <source>
        <dbReference type="ARBA" id="ARBA00022692"/>
    </source>
</evidence>
<feature type="transmembrane region" description="Helical" evidence="20">
    <location>
        <begin position="3554"/>
        <end position="3577"/>
    </location>
</feature>
<evidence type="ECO:0000256" key="12">
    <source>
        <dbReference type="ARBA" id="ARBA00022989"/>
    </source>
</evidence>
<feature type="transmembrane region" description="Helical" evidence="20">
    <location>
        <begin position="2690"/>
        <end position="2712"/>
    </location>
</feature>
<dbReference type="GO" id="GO:0016020">
    <property type="term" value="C:membrane"/>
    <property type="evidence" value="ECO:0007669"/>
    <property type="project" value="UniProtKB-SubCell"/>
</dbReference>
<proteinExistence type="inferred from homology"/>
<evidence type="ECO:0000259" key="21">
    <source>
        <dbReference type="PROSITE" id="PS50125"/>
    </source>
</evidence>
<evidence type="ECO:0000256" key="16">
    <source>
        <dbReference type="ARBA" id="ARBA00023180"/>
    </source>
</evidence>
<dbReference type="InterPro" id="IPR029787">
    <property type="entry name" value="Nucleotide_cyclase"/>
</dbReference>
<keyword evidence="8" id="KW-0479">Metal-binding</keyword>
<keyword evidence="13" id="KW-0115">cAMP biosynthesis</keyword>
<feature type="transmembrane region" description="Helical" evidence="20">
    <location>
        <begin position="1362"/>
        <end position="1384"/>
    </location>
</feature>
<comment type="similarity">
    <text evidence="5">Belongs to the adenylyl cyclase class-3 family.</text>
</comment>
<feature type="domain" description="Guanylate cyclase" evidence="21">
    <location>
        <begin position="4919"/>
        <end position="5030"/>
    </location>
</feature>
<dbReference type="Proteomes" id="UP000318447">
    <property type="component" value="Unassembled WGS sequence"/>
</dbReference>
<feature type="domain" description="Guanylate cyclase" evidence="21">
    <location>
        <begin position="938"/>
        <end position="1049"/>
    </location>
</feature>
<organism evidence="22 23">
    <name type="scientific">Leishmania donovani</name>
    <dbReference type="NCBI Taxonomy" id="5661"/>
    <lineage>
        <taxon>Eukaryota</taxon>
        <taxon>Discoba</taxon>
        <taxon>Euglenozoa</taxon>
        <taxon>Kinetoplastea</taxon>
        <taxon>Metakinetoplastina</taxon>
        <taxon>Trypanosomatida</taxon>
        <taxon>Trypanosomatidae</taxon>
        <taxon>Leishmaniinae</taxon>
        <taxon>Leishmania</taxon>
    </lineage>
</organism>
<evidence type="ECO:0000256" key="11">
    <source>
        <dbReference type="ARBA" id="ARBA00022842"/>
    </source>
</evidence>
<dbReference type="Pfam" id="PF00211">
    <property type="entry name" value="Guanylate_cyc"/>
    <property type="match status" value="4"/>
</dbReference>
<dbReference type="VEuPathDB" id="TriTrypDB:LdBPK_170140.1"/>
<dbReference type="InterPro" id="IPR028082">
    <property type="entry name" value="Peripla_BP_I"/>
</dbReference>
<keyword evidence="16" id="KW-0325">Glycoprotein</keyword>
<dbReference type="GO" id="GO:0005524">
    <property type="term" value="F:ATP binding"/>
    <property type="evidence" value="ECO:0007669"/>
    <property type="project" value="UniProtKB-KW"/>
</dbReference>
<evidence type="ECO:0000256" key="6">
    <source>
        <dbReference type="ARBA" id="ARBA00012201"/>
    </source>
</evidence>